<accession>A0ABN4MP24</accession>
<dbReference type="Gene3D" id="3.40.50.360">
    <property type="match status" value="1"/>
</dbReference>
<keyword evidence="2" id="KW-0560">Oxidoreductase</keyword>
<evidence type="ECO:0000256" key="1">
    <source>
        <dbReference type="ARBA" id="ARBA00006252"/>
    </source>
</evidence>
<reference evidence="4" key="1">
    <citation type="submission" date="2017-12" db="EMBL/GenBank/DDBJ databases">
        <title>Pseudomonas sp. MS586 complete sequence.</title>
        <authorList>
            <person name="Lu S."/>
            <person name="Deng P."/>
        </authorList>
    </citation>
    <scope>NUCLEOTIDE SEQUENCE</scope>
    <source>
        <strain evidence="4">MS586</strain>
    </source>
</reference>
<dbReference type="PANTHER" id="PTHR10204:SF34">
    <property type="entry name" value="NAD(P)H DEHYDROGENASE [QUINONE] 1 ISOFORM 1"/>
    <property type="match status" value="1"/>
</dbReference>
<dbReference type="Pfam" id="PF02525">
    <property type="entry name" value="Flavodoxin_2"/>
    <property type="match status" value="1"/>
</dbReference>
<evidence type="ECO:0000313" key="4">
    <source>
        <dbReference type="EMBL" id="AMQ83656.1"/>
    </source>
</evidence>
<proteinExistence type="inferred from homology"/>
<organism evidence="4 5">
    <name type="scientific">Pseudomonas glycinae</name>
    <dbReference type="NCBI Taxonomy" id="1785145"/>
    <lineage>
        <taxon>Bacteria</taxon>
        <taxon>Pseudomonadati</taxon>
        <taxon>Pseudomonadota</taxon>
        <taxon>Gammaproteobacteria</taxon>
        <taxon>Pseudomonadales</taxon>
        <taxon>Pseudomonadaceae</taxon>
        <taxon>Pseudomonas</taxon>
    </lineage>
</organism>
<dbReference type="EMBL" id="CP014205">
    <property type="protein sequence ID" value="AMQ83656.1"/>
    <property type="molecule type" value="Genomic_DNA"/>
</dbReference>
<comment type="similarity">
    <text evidence="1">Belongs to the NAD(P)H dehydrogenase (quinone) family.</text>
</comment>
<dbReference type="PANTHER" id="PTHR10204">
    <property type="entry name" value="NAD P H OXIDOREDUCTASE-RELATED"/>
    <property type="match status" value="1"/>
</dbReference>
<feature type="domain" description="Flavodoxin-like fold" evidence="3">
    <location>
        <begin position="1"/>
        <end position="185"/>
    </location>
</feature>
<name>A0ABN4MP24_9PSED</name>
<dbReference type="InterPro" id="IPR051545">
    <property type="entry name" value="NAD(P)H_dehydrogenase_qn"/>
</dbReference>
<gene>
    <name evidence="4" type="ORF">AWU82_10145</name>
</gene>
<evidence type="ECO:0000259" key="3">
    <source>
        <dbReference type="Pfam" id="PF02525"/>
    </source>
</evidence>
<evidence type="ECO:0000313" key="5">
    <source>
        <dbReference type="Proteomes" id="UP000075187"/>
    </source>
</evidence>
<dbReference type="SUPFAM" id="SSF52218">
    <property type="entry name" value="Flavoproteins"/>
    <property type="match status" value="1"/>
</dbReference>
<dbReference type="Proteomes" id="UP000075187">
    <property type="component" value="Chromosome"/>
</dbReference>
<dbReference type="InterPro" id="IPR029039">
    <property type="entry name" value="Flavoprotein-like_sf"/>
</dbReference>
<dbReference type="InterPro" id="IPR003680">
    <property type="entry name" value="Flavodoxin_fold"/>
</dbReference>
<evidence type="ECO:0000256" key="2">
    <source>
        <dbReference type="ARBA" id="ARBA00023002"/>
    </source>
</evidence>
<keyword evidence="5" id="KW-1185">Reference proteome</keyword>
<sequence>MHALIVVDHDDPRSLTHGLAQQIAKGLSESDPSNTFEIADLHAEAFDPRFGVADWAVHHRESAPPADVLAEHARIDRADALVLVYPVFWWSMPAMLKGWIDRVFSNGWAYDFDGDKTLKKLGRLRVHLVALGGADARTYERHGYGAAMKIQIDHGVFDYCGATVTSSALLVESESSDPAMQLRAAREIGLGLFR</sequence>
<protein>
    <submittedName>
        <fullName evidence="4">Flavodoxin family protein</fullName>
    </submittedName>
</protein>
<dbReference type="RefSeq" id="WP_064380613.1">
    <property type="nucleotide sequence ID" value="NZ_CP014205.2"/>
</dbReference>